<dbReference type="InterPro" id="IPR013785">
    <property type="entry name" value="Aldolase_TIM"/>
</dbReference>
<comment type="catalytic activity">
    <reaction evidence="13">
        <text>5-[(5-phospho-1-deoxy-D-ribulos-1-ylimino)methylamino]-1-(5-phospho-beta-D-ribosyl)imidazole-4-carboxamide + L-glutamine = D-erythro-1-(imidazol-4-yl)glycerol 3-phosphate + 5-amino-1-(5-phospho-beta-D-ribosyl)imidazole-4-carboxamide + L-glutamate + H(+)</text>
        <dbReference type="Rhea" id="RHEA:24793"/>
        <dbReference type="ChEBI" id="CHEBI:15378"/>
        <dbReference type="ChEBI" id="CHEBI:29985"/>
        <dbReference type="ChEBI" id="CHEBI:58278"/>
        <dbReference type="ChEBI" id="CHEBI:58359"/>
        <dbReference type="ChEBI" id="CHEBI:58475"/>
        <dbReference type="ChEBI" id="CHEBI:58525"/>
        <dbReference type="EC" id="4.3.2.10"/>
    </reaction>
</comment>
<proteinExistence type="inferred from homology"/>
<dbReference type="PANTHER" id="PTHR21235">
    <property type="entry name" value="IMIDAZOLE GLYCEROL PHOSPHATE SYNTHASE SUBUNIT HISF/H IGP SYNTHASE SUBUNIT HISF/H"/>
    <property type="match status" value="1"/>
</dbReference>
<evidence type="ECO:0000256" key="13">
    <source>
        <dbReference type="ARBA" id="ARBA00047838"/>
    </source>
</evidence>
<evidence type="ECO:0000256" key="10">
    <source>
        <dbReference type="ARBA" id="ARBA00030264"/>
    </source>
</evidence>
<evidence type="ECO:0000256" key="14">
    <source>
        <dbReference type="RuleBase" id="RU003657"/>
    </source>
</evidence>
<gene>
    <name evidence="15" type="ORF">CDQ92_19045</name>
</gene>
<evidence type="ECO:0000313" key="16">
    <source>
        <dbReference type="Proteomes" id="UP000197361"/>
    </source>
</evidence>
<comment type="subunit">
    <text evidence="3">Heterodimer of HisH and HisF.</text>
</comment>
<comment type="pathway">
    <text evidence="1">Amino-acid biosynthesis; L-histidine biosynthesis; L-histidine from 5-phospho-alpha-D-ribose 1-diphosphate: step 5/9.</text>
</comment>
<evidence type="ECO:0000256" key="6">
    <source>
        <dbReference type="ARBA" id="ARBA00022605"/>
    </source>
</evidence>
<dbReference type="Proteomes" id="UP000197361">
    <property type="component" value="Unassembled WGS sequence"/>
</dbReference>
<evidence type="ECO:0000256" key="4">
    <source>
        <dbReference type="ARBA" id="ARBA00012809"/>
    </source>
</evidence>
<comment type="function">
    <text evidence="9">IGPS catalyzes the conversion of PRFAR and glutamine to IGP, AICAR and glutamate. The HisF subunit catalyzes the cyclization activity that produces IGP and AICAR from PRFAR using the ammonia provided by the HisH subunit.</text>
</comment>
<dbReference type="GO" id="GO:0000107">
    <property type="term" value="F:imidazoleglycerol-phosphate synthase activity"/>
    <property type="evidence" value="ECO:0007669"/>
    <property type="project" value="InterPro"/>
</dbReference>
<dbReference type="InterPro" id="IPR004651">
    <property type="entry name" value="HisF"/>
</dbReference>
<comment type="similarity">
    <text evidence="2 14">Belongs to the HisA/HisF family.</text>
</comment>
<dbReference type="UniPathway" id="UPA00031">
    <property type="reaction ID" value="UER00010"/>
</dbReference>
<evidence type="ECO:0000256" key="12">
    <source>
        <dbReference type="ARBA" id="ARBA00032401"/>
    </source>
</evidence>
<dbReference type="GO" id="GO:0000105">
    <property type="term" value="P:L-histidine biosynthetic process"/>
    <property type="evidence" value="ECO:0007669"/>
    <property type="project" value="UniProtKB-UniPathway"/>
</dbReference>
<dbReference type="GO" id="GO:0016829">
    <property type="term" value="F:lyase activity"/>
    <property type="evidence" value="ECO:0007669"/>
    <property type="project" value="UniProtKB-KW"/>
</dbReference>
<dbReference type="InterPro" id="IPR011060">
    <property type="entry name" value="RibuloseP-bd_barrel"/>
</dbReference>
<accession>A0A246JN73</accession>
<keyword evidence="8" id="KW-0456">Lyase</keyword>
<evidence type="ECO:0000256" key="8">
    <source>
        <dbReference type="ARBA" id="ARBA00023239"/>
    </source>
</evidence>
<dbReference type="EMBL" id="NISK01000005">
    <property type="protein sequence ID" value="OWQ94108.1"/>
    <property type="molecule type" value="Genomic_DNA"/>
</dbReference>
<name>A0A246JN73_9SPHN</name>
<keyword evidence="16" id="KW-1185">Reference proteome</keyword>
<dbReference type="EC" id="4.3.2.10" evidence="4"/>
<dbReference type="InterPro" id="IPR006062">
    <property type="entry name" value="His_biosynth"/>
</dbReference>
<comment type="caution">
    <text evidence="15">The sequence shown here is derived from an EMBL/GenBank/DDBJ whole genome shotgun (WGS) entry which is preliminary data.</text>
</comment>
<dbReference type="CDD" id="cd04731">
    <property type="entry name" value="HisF"/>
    <property type="match status" value="1"/>
</dbReference>
<dbReference type="Pfam" id="PF00977">
    <property type="entry name" value="His_biosynth"/>
    <property type="match status" value="1"/>
</dbReference>
<evidence type="ECO:0000256" key="1">
    <source>
        <dbReference type="ARBA" id="ARBA00005091"/>
    </source>
</evidence>
<evidence type="ECO:0000256" key="5">
    <source>
        <dbReference type="ARBA" id="ARBA00016318"/>
    </source>
</evidence>
<dbReference type="Gene3D" id="3.20.20.70">
    <property type="entry name" value="Aldolase class I"/>
    <property type="match status" value="1"/>
</dbReference>
<evidence type="ECO:0000256" key="3">
    <source>
        <dbReference type="ARBA" id="ARBA00011152"/>
    </source>
</evidence>
<sequence length="291" mass="31408">MRTRQHHGDAVPPRKEPYVRCGTPDEFREDVMRRLRFIPVLLLDGTSAIKTHRFAPARYIGDIVNAAQIFNSKMADELIVIDVGVHKKGASQPHVIRHLAEECFMPLAFGGGINSVAQAAALFKHGIEKISINTAFVEGGTLIEEAAKQFGSQSLVASIDAKREADGRYQVYSRGGTRALGVSPVEMARRAADQGAGEIVIQSIDRDGMRVGYDREMVRSVVEATTLPVVALGGADTVADLARIIIEDGASAAAAGSMFSFYGRLQAVLINYPRADEREQAVAKACELATA</sequence>
<dbReference type="AlphaFoldDB" id="A0A246JN73"/>
<evidence type="ECO:0000256" key="7">
    <source>
        <dbReference type="ARBA" id="ARBA00023102"/>
    </source>
</evidence>
<dbReference type="InterPro" id="IPR050064">
    <property type="entry name" value="IGPS_HisA/HisF"/>
</dbReference>
<reference evidence="15 16" key="1">
    <citation type="journal article" date="2010" name="Int. J. Syst. Evol. Microbiol.">
        <title>Sphingopyxis bauzanensis sp. nov., a psychrophilic bacterium isolated from soil.</title>
        <authorList>
            <person name="Zhang D.C."/>
            <person name="Liu H.C."/>
            <person name="Xin Y.H."/>
            <person name="Zhou Y.G."/>
            <person name="Schinner F."/>
            <person name="Margesin R."/>
        </authorList>
    </citation>
    <scope>NUCLEOTIDE SEQUENCE [LARGE SCALE GENOMIC DNA]</scope>
    <source>
        <strain evidence="15 16">DSM 22271</strain>
    </source>
</reference>
<evidence type="ECO:0000256" key="11">
    <source>
        <dbReference type="ARBA" id="ARBA00031409"/>
    </source>
</evidence>
<evidence type="ECO:0000256" key="2">
    <source>
        <dbReference type="ARBA" id="ARBA00009667"/>
    </source>
</evidence>
<protein>
    <recommendedName>
        <fullName evidence="5">Imidazole glycerol phosphate synthase subunit HisF</fullName>
        <ecNumber evidence="4">4.3.2.10</ecNumber>
    </recommendedName>
    <alternativeName>
        <fullName evidence="10">IGP synthase cyclase subunit</fullName>
    </alternativeName>
    <alternativeName>
        <fullName evidence="11">IGP synthase subunit HisF</fullName>
    </alternativeName>
    <alternativeName>
        <fullName evidence="12">ImGP synthase subunit HisF</fullName>
    </alternativeName>
</protein>
<keyword evidence="7 14" id="KW-0368">Histidine biosynthesis</keyword>
<keyword evidence="6 14" id="KW-0028">Amino-acid biosynthesis</keyword>
<evidence type="ECO:0000313" key="15">
    <source>
        <dbReference type="EMBL" id="OWQ94108.1"/>
    </source>
</evidence>
<dbReference type="PANTHER" id="PTHR21235:SF2">
    <property type="entry name" value="IMIDAZOLE GLYCEROL PHOSPHATE SYNTHASE HISHF"/>
    <property type="match status" value="1"/>
</dbReference>
<evidence type="ECO:0000256" key="9">
    <source>
        <dbReference type="ARBA" id="ARBA00025475"/>
    </source>
</evidence>
<dbReference type="SUPFAM" id="SSF51366">
    <property type="entry name" value="Ribulose-phoshate binding barrel"/>
    <property type="match status" value="1"/>
</dbReference>
<organism evidence="15 16">
    <name type="scientific">Sphingopyxis bauzanensis</name>
    <dbReference type="NCBI Taxonomy" id="651663"/>
    <lineage>
        <taxon>Bacteria</taxon>
        <taxon>Pseudomonadati</taxon>
        <taxon>Pseudomonadota</taxon>
        <taxon>Alphaproteobacteria</taxon>
        <taxon>Sphingomonadales</taxon>
        <taxon>Sphingomonadaceae</taxon>
        <taxon>Sphingopyxis</taxon>
    </lineage>
</organism>